<feature type="region of interest" description="Disordered" evidence="1">
    <location>
        <begin position="1"/>
        <end position="64"/>
    </location>
</feature>
<dbReference type="Proteomes" id="UP000887566">
    <property type="component" value="Unplaced"/>
</dbReference>
<reference evidence="3" key="1">
    <citation type="submission" date="2022-11" db="UniProtKB">
        <authorList>
            <consortium name="WormBaseParasite"/>
        </authorList>
    </citation>
    <scope>IDENTIFICATION</scope>
</reference>
<proteinExistence type="predicted"/>
<feature type="compositionally biased region" description="Low complexity" evidence="1">
    <location>
        <begin position="39"/>
        <end position="51"/>
    </location>
</feature>
<evidence type="ECO:0000313" key="3">
    <source>
        <dbReference type="WBParaSite" id="PSAMB.scaffold1172size35012.g11571.t1"/>
    </source>
</evidence>
<protein>
    <submittedName>
        <fullName evidence="3">Uncharacterized protein</fullName>
    </submittedName>
</protein>
<dbReference type="AlphaFoldDB" id="A0A914US18"/>
<dbReference type="WBParaSite" id="PSAMB.scaffold1172size35012.g11571.t1">
    <property type="protein sequence ID" value="PSAMB.scaffold1172size35012.g11571.t1"/>
    <property type="gene ID" value="PSAMB.scaffold1172size35012.g11571"/>
</dbReference>
<accession>A0A914US18</accession>
<evidence type="ECO:0000313" key="2">
    <source>
        <dbReference type="Proteomes" id="UP000887566"/>
    </source>
</evidence>
<sequence>MSASTTLHKPYKAPTPPRFSIDHLLNPGPAKSPPPSPKSPVSKSPTSPASVELDSPVKAPTATYPARSLPSGVLSALDLSPRSMAFATSSSSSTAADMRPGMSMGDPFPPFSAWLAYGTPMPFDQSFLLAQRAGKKEWQCLCVSWWWWWWGKGGLFWRRICCALSHLSGDNAVPGACANGLMVKRAVSGETVTTVRR</sequence>
<organism evidence="2 3">
    <name type="scientific">Plectus sambesii</name>
    <dbReference type="NCBI Taxonomy" id="2011161"/>
    <lineage>
        <taxon>Eukaryota</taxon>
        <taxon>Metazoa</taxon>
        <taxon>Ecdysozoa</taxon>
        <taxon>Nematoda</taxon>
        <taxon>Chromadorea</taxon>
        <taxon>Plectida</taxon>
        <taxon>Plectina</taxon>
        <taxon>Plectoidea</taxon>
        <taxon>Plectidae</taxon>
        <taxon>Plectus</taxon>
    </lineage>
</organism>
<evidence type="ECO:0000256" key="1">
    <source>
        <dbReference type="SAM" id="MobiDB-lite"/>
    </source>
</evidence>
<name>A0A914US18_9BILA</name>
<keyword evidence="2" id="KW-1185">Reference proteome</keyword>